<proteinExistence type="inferred from homology"/>
<dbReference type="STRING" id="856793.MICA_2119"/>
<protein>
    <recommendedName>
        <fullName evidence="4">Large ribosomal subunit protein uL6</fullName>
    </recommendedName>
</protein>
<name>G2KQU8_MICAA</name>
<dbReference type="InterPro" id="IPR036789">
    <property type="entry name" value="Ribosomal_uL6-like_a/b-dom_sf"/>
</dbReference>
<feature type="domain" description="Large ribosomal subunit protein uL6 alpha-beta" evidence="7">
    <location>
        <begin position="11"/>
        <end position="84"/>
    </location>
</feature>
<dbReference type="FunFam" id="3.90.930.12:FF:000001">
    <property type="entry name" value="50S ribosomal protein L6"/>
    <property type="match status" value="1"/>
</dbReference>
<evidence type="ECO:0000256" key="4">
    <source>
        <dbReference type="HAMAP-Rule" id="MF_01365"/>
    </source>
</evidence>
<gene>
    <name evidence="4 8" type="primary">rplF</name>
    <name evidence="8" type="ordered locus">MICA_2119</name>
</gene>
<keyword evidence="2 4" id="KW-0689">Ribosomal protein</keyword>
<evidence type="ECO:0000313" key="8">
    <source>
        <dbReference type="EMBL" id="AEP10426.1"/>
    </source>
</evidence>
<dbReference type="GO" id="GO:0019843">
    <property type="term" value="F:rRNA binding"/>
    <property type="evidence" value="ECO:0007669"/>
    <property type="project" value="UniProtKB-UniRule"/>
</dbReference>
<dbReference type="KEGG" id="mai:MICA_2119"/>
<dbReference type="NCBIfam" id="TIGR03654">
    <property type="entry name" value="L6_bact"/>
    <property type="match status" value="1"/>
</dbReference>
<evidence type="ECO:0000256" key="2">
    <source>
        <dbReference type="ARBA" id="ARBA00022980"/>
    </source>
</evidence>
<dbReference type="PANTHER" id="PTHR11655:SF14">
    <property type="entry name" value="LARGE RIBOSOMAL SUBUNIT PROTEIN UL6M"/>
    <property type="match status" value="1"/>
</dbReference>
<dbReference type="InterPro" id="IPR020040">
    <property type="entry name" value="Ribosomal_uL6_a/b-dom"/>
</dbReference>
<keyword evidence="4 6" id="KW-0694">RNA-binding</keyword>
<comment type="similarity">
    <text evidence="1 4 5">Belongs to the universal ribosomal protein uL6 family.</text>
</comment>
<reference evidence="8 9" key="1">
    <citation type="journal article" date="2011" name="BMC Genomics">
        <title>Genomic insights into an obligate epibiotic bacterial predator: Micavibrio aeruginosavorus ARL-13.</title>
        <authorList>
            <person name="Wang Z."/>
            <person name="Kadouri D."/>
            <person name="Wu M."/>
        </authorList>
    </citation>
    <scope>NUCLEOTIDE SEQUENCE [LARGE SCALE GENOMIC DNA]</scope>
    <source>
        <strain evidence="8 9">ARL-13</strain>
    </source>
</reference>
<evidence type="ECO:0000256" key="6">
    <source>
        <dbReference type="RuleBase" id="RU003870"/>
    </source>
</evidence>
<comment type="subunit">
    <text evidence="4">Part of the 50S ribosomal subunit.</text>
</comment>
<dbReference type="HAMAP" id="MF_01365_B">
    <property type="entry name" value="Ribosomal_uL6_B"/>
    <property type="match status" value="1"/>
</dbReference>
<dbReference type="RefSeq" id="WP_014103649.1">
    <property type="nucleotide sequence ID" value="NC_016026.1"/>
</dbReference>
<dbReference type="HOGENOM" id="CLU_065464_1_2_5"/>
<dbReference type="InterPro" id="IPR019906">
    <property type="entry name" value="Ribosomal_uL6_bac-type"/>
</dbReference>
<dbReference type="OrthoDB" id="9805007at2"/>
<dbReference type="SUPFAM" id="SSF56053">
    <property type="entry name" value="Ribosomal protein L6"/>
    <property type="match status" value="2"/>
</dbReference>
<evidence type="ECO:0000313" key="9">
    <source>
        <dbReference type="Proteomes" id="UP000009286"/>
    </source>
</evidence>
<dbReference type="PROSITE" id="PS00525">
    <property type="entry name" value="RIBOSOMAL_L6_1"/>
    <property type="match status" value="1"/>
</dbReference>
<evidence type="ECO:0000256" key="5">
    <source>
        <dbReference type="RuleBase" id="RU003869"/>
    </source>
</evidence>
<sequence>MSRIGKNPVIVPDGVTVEVKGQDVKVKGKLGELTLTVHEAVSVKLEEGGKQVVLAPLSEERKLRMLWPTFRNHIKNMVVGVSEGYTKNLDIQGVGYRANLQGSTLVLQLGYSHDIQYAVPSDIKVAVDKQTKISISGIDKQKVGQVAAEIISYRPPEPYKGKGIRYEGQQILRKEGKKK</sequence>
<dbReference type="GO" id="GO:0002181">
    <property type="term" value="P:cytoplasmic translation"/>
    <property type="evidence" value="ECO:0007669"/>
    <property type="project" value="TreeGrafter"/>
</dbReference>
<evidence type="ECO:0000256" key="3">
    <source>
        <dbReference type="ARBA" id="ARBA00023274"/>
    </source>
</evidence>
<dbReference type="EMBL" id="CP002382">
    <property type="protein sequence ID" value="AEP10426.1"/>
    <property type="molecule type" value="Genomic_DNA"/>
</dbReference>
<evidence type="ECO:0000259" key="7">
    <source>
        <dbReference type="Pfam" id="PF00347"/>
    </source>
</evidence>
<dbReference type="Pfam" id="PF00347">
    <property type="entry name" value="Ribosomal_L6"/>
    <property type="match status" value="2"/>
</dbReference>
<dbReference type="InterPro" id="IPR002358">
    <property type="entry name" value="Ribosomal_uL6_CS"/>
</dbReference>
<feature type="domain" description="Large ribosomal subunit protein uL6 alpha-beta" evidence="7">
    <location>
        <begin position="93"/>
        <end position="166"/>
    </location>
</feature>
<dbReference type="GO" id="GO:0003735">
    <property type="term" value="F:structural constituent of ribosome"/>
    <property type="evidence" value="ECO:0007669"/>
    <property type="project" value="UniProtKB-UniRule"/>
</dbReference>
<organism evidence="8 9">
    <name type="scientific">Micavibrio aeruginosavorus (strain ARL-13)</name>
    <dbReference type="NCBI Taxonomy" id="856793"/>
    <lineage>
        <taxon>Bacteria</taxon>
        <taxon>Pseudomonadati</taxon>
        <taxon>Bdellovibrionota</taxon>
        <taxon>Bdellovibrionia</taxon>
        <taxon>Bdellovibrionales</taxon>
        <taxon>Pseudobdellovibrionaceae</taxon>
        <taxon>Micavibrio</taxon>
    </lineage>
</organism>
<dbReference type="PANTHER" id="PTHR11655">
    <property type="entry name" value="60S/50S RIBOSOMAL PROTEIN L6/L9"/>
    <property type="match status" value="1"/>
</dbReference>
<dbReference type="PIRSF" id="PIRSF002162">
    <property type="entry name" value="Ribosomal_L6"/>
    <property type="match status" value="1"/>
</dbReference>
<evidence type="ECO:0000256" key="1">
    <source>
        <dbReference type="ARBA" id="ARBA00009356"/>
    </source>
</evidence>
<dbReference type="AlphaFoldDB" id="G2KQU8"/>
<dbReference type="Proteomes" id="UP000009286">
    <property type="component" value="Chromosome"/>
</dbReference>
<comment type="function">
    <text evidence="4 6">This protein binds to the 23S rRNA, and is important in its secondary structure. It is located near the subunit interface in the base of the L7/L12 stalk, and near the tRNA binding site of the peptidyltransferase center.</text>
</comment>
<keyword evidence="4 6" id="KW-0699">rRNA-binding</keyword>
<accession>G2KQU8</accession>
<dbReference type="eggNOG" id="COG0097">
    <property type="taxonomic scope" value="Bacteria"/>
</dbReference>
<dbReference type="Gene3D" id="3.90.930.12">
    <property type="entry name" value="Ribosomal protein L6, alpha-beta domain"/>
    <property type="match status" value="2"/>
</dbReference>
<dbReference type="GO" id="GO:0022625">
    <property type="term" value="C:cytosolic large ribosomal subunit"/>
    <property type="evidence" value="ECO:0007669"/>
    <property type="project" value="UniProtKB-UniRule"/>
</dbReference>
<dbReference type="InterPro" id="IPR000702">
    <property type="entry name" value="Ribosomal_uL6-like"/>
</dbReference>
<keyword evidence="3 4" id="KW-0687">Ribonucleoprotein</keyword>
<dbReference type="PRINTS" id="PR00059">
    <property type="entry name" value="RIBOSOMALL6"/>
</dbReference>
<keyword evidence="9" id="KW-1185">Reference proteome</keyword>